<reference evidence="2 3" key="1">
    <citation type="submission" date="2020-02" db="EMBL/GenBank/DDBJ databases">
        <title>Full genome sequence of Nocardioides sp. R-3366.</title>
        <authorList>
            <person name="Im W.-T."/>
        </authorList>
    </citation>
    <scope>NUCLEOTIDE SEQUENCE [LARGE SCALE GENOMIC DNA]</scope>
    <source>
        <strain evidence="2 3">R-3366</strain>
    </source>
</reference>
<dbReference type="RefSeq" id="WP_165229193.1">
    <property type="nucleotide sequence ID" value="NZ_CP049257.1"/>
</dbReference>
<proteinExistence type="inferred from homology"/>
<evidence type="ECO:0000313" key="2">
    <source>
        <dbReference type="EMBL" id="QIG42158.1"/>
    </source>
</evidence>
<protein>
    <submittedName>
        <fullName evidence="2">Asp23/Gls24 family envelope stress response protein</fullName>
    </submittedName>
</protein>
<dbReference type="AlphaFoldDB" id="A0A6G6W9Z2"/>
<evidence type="ECO:0000256" key="1">
    <source>
        <dbReference type="ARBA" id="ARBA00005721"/>
    </source>
</evidence>
<evidence type="ECO:0000313" key="3">
    <source>
        <dbReference type="Proteomes" id="UP000502996"/>
    </source>
</evidence>
<dbReference type="InterPro" id="IPR005531">
    <property type="entry name" value="Asp23"/>
</dbReference>
<name>A0A6G6W9Z2_9ACTN</name>
<comment type="similarity">
    <text evidence="1">Belongs to the asp23 family.</text>
</comment>
<dbReference type="EMBL" id="CP049257">
    <property type="protein sequence ID" value="QIG42158.1"/>
    <property type="molecule type" value="Genomic_DNA"/>
</dbReference>
<dbReference type="Pfam" id="PF03780">
    <property type="entry name" value="Asp23"/>
    <property type="match status" value="1"/>
</dbReference>
<gene>
    <name evidence="2" type="ORF">G5V58_04700</name>
</gene>
<dbReference type="Proteomes" id="UP000502996">
    <property type="component" value="Chromosome"/>
</dbReference>
<dbReference type="KEGG" id="nano:G5V58_04700"/>
<sequence length="127" mass="13141">MADVLQPALGPAAERGTLEVRTKALQHVVERATLDVPGTVTQHRTLGGVLGSGAPRASVSVRGGRARIDVTVACGWPAPVARIAADVRTRVTEQATALTGVQVLSVDVTVQAASDAAAADRQDRRVE</sequence>
<accession>A0A6G6W9Z2</accession>
<keyword evidence="3" id="KW-1185">Reference proteome</keyword>
<organism evidence="2 3">
    <name type="scientific">Nocardioides anomalus</name>
    <dbReference type="NCBI Taxonomy" id="2712223"/>
    <lineage>
        <taxon>Bacteria</taxon>
        <taxon>Bacillati</taxon>
        <taxon>Actinomycetota</taxon>
        <taxon>Actinomycetes</taxon>
        <taxon>Propionibacteriales</taxon>
        <taxon>Nocardioidaceae</taxon>
        <taxon>Nocardioides</taxon>
    </lineage>
</organism>